<comment type="caution">
    <text evidence="1">The sequence shown here is derived from an EMBL/GenBank/DDBJ whole genome shotgun (WGS) entry which is preliminary data.</text>
</comment>
<evidence type="ECO:0000313" key="2">
    <source>
        <dbReference type="Proteomes" id="UP000480185"/>
    </source>
</evidence>
<accession>A0A6G1X273</accession>
<proteinExistence type="predicted"/>
<dbReference type="Proteomes" id="UP000480185">
    <property type="component" value="Unassembled WGS sequence"/>
</dbReference>
<evidence type="ECO:0000313" key="1">
    <source>
        <dbReference type="EMBL" id="MRG85034.1"/>
    </source>
</evidence>
<dbReference type="AlphaFoldDB" id="A0A6G1X273"/>
<dbReference type="PROSITE" id="PS51257">
    <property type="entry name" value="PROKAR_LIPOPROTEIN"/>
    <property type="match status" value="1"/>
</dbReference>
<evidence type="ECO:0008006" key="3">
    <source>
        <dbReference type="Google" id="ProtNLM"/>
    </source>
</evidence>
<protein>
    <recommendedName>
        <fullName evidence="3">Lipoprotein</fullName>
    </recommendedName>
</protein>
<dbReference type="OrthoDB" id="2735730at2"/>
<keyword evidence="2" id="KW-1185">Reference proteome</keyword>
<name>A0A6G1X273_9BACI</name>
<dbReference type="RefSeq" id="WP_153726990.1">
    <property type="nucleotide sequence ID" value="NZ_WJNH01000001.1"/>
</dbReference>
<organism evidence="1 2">
    <name type="scientific">Salinibacillus xinjiangensis</name>
    <dbReference type="NCBI Taxonomy" id="1229268"/>
    <lineage>
        <taxon>Bacteria</taxon>
        <taxon>Bacillati</taxon>
        <taxon>Bacillota</taxon>
        <taxon>Bacilli</taxon>
        <taxon>Bacillales</taxon>
        <taxon>Bacillaceae</taxon>
        <taxon>Salinibacillus</taxon>
    </lineage>
</organism>
<sequence>MKLLYCIMLFVIMLLTGCGDQERAAEYKKDAGFIVKIESHGDKTVYKKVPNSDSRFESSGDTVQTLSAESIDKSNKLSTDFIKEHLSVDMTQAEVEGLIGQPDAKGVDAMNAIPTWRYDIVAKDGYKFEEQDSLLDSNVVDAVDINGLKKGDMTLQLFFSWKEERVSHFSGYYKEDGVVQEYRLFEDGTERVMTVSE</sequence>
<reference evidence="1 2" key="1">
    <citation type="submission" date="2019-11" db="EMBL/GenBank/DDBJ databases">
        <authorList>
            <person name="Li J."/>
        </authorList>
    </citation>
    <scope>NUCLEOTIDE SEQUENCE [LARGE SCALE GENOMIC DNA]</scope>
    <source>
        <strain evidence="1 2">J4</strain>
    </source>
</reference>
<gene>
    <name evidence="1" type="ORF">GH754_01680</name>
</gene>
<dbReference type="EMBL" id="WJNH01000001">
    <property type="protein sequence ID" value="MRG85034.1"/>
    <property type="molecule type" value="Genomic_DNA"/>
</dbReference>